<evidence type="ECO:0000256" key="2">
    <source>
        <dbReference type="ARBA" id="ARBA00022692"/>
    </source>
</evidence>
<feature type="domain" description="Rhodopsin" evidence="8">
    <location>
        <begin position="29"/>
        <end position="269"/>
    </location>
</feature>
<dbReference type="Proteomes" id="UP000286134">
    <property type="component" value="Unassembled WGS sequence"/>
</dbReference>
<evidence type="ECO:0000256" key="4">
    <source>
        <dbReference type="ARBA" id="ARBA00023136"/>
    </source>
</evidence>
<evidence type="ECO:0000256" key="1">
    <source>
        <dbReference type="ARBA" id="ARBA00004141"/>
    </source>
</evidence>
<dbReference type="STRING" id="212602.A0A420HKY6"/>
<dbReference type="AlphaFoldDB" id="A0A420HKY6"/>
<feature type="transmembrane region" description="Helical" evidence="7">
    <location>
        <begin position="105"/>
        <end position="124"/>
    </location>
</feature>
<keyword evidence="10" id="KW-1185">Reference proteome</keyword>
<evidence type="ECO:0000313" key="9">
    <source>
        <dbReference type="EMBL" id="RKF58059.1"/>
    </source>
</evidence>
<dbReference type="InterPro" id="IPR049326">
    <property type="entry name" value="Rhodopsin_dom_fungi"/>
</dbReference>
<comment type="caution">
    <text evidence="9">The sequence shown here is derived from an EMBL/GenBank/DDBJ whole genome shotgun (WGS) entry which is preliminary data.</text>
</comment>
<evidence type="ECO:0000256" key="7">
    <source>
        <dbReference type="SAM" id="Phobius"/>
    </source>
</evidence>
<evidence type="ECO:0000256" key="6">
    <source>
        <dbReference type="SAM" id="MobiDB-lite"/>
    </source>
</evidence>
<dbReference type="PANTHER" id="PTHR33048">
    <property type="entry name" value="PTH11-LIKE INTEGRAL MEMBRANE PROTEIN (AFU_ORTHOLOGUE AFUA_5G11245)"/>
    <property type="match status" value="1"/>
</dbReference>
<dbReference type="InterPro" id="IPR052337">
    <property type="entry name" value="SAT4-like"/>
</dbReference>
<reference evidence="9 10" key="1">
    <citation type="journal article" date="2018" name="BMC Genomics">
        <title>Comparative genome analyses reveal sequence features reflecting distinct modes of host-adaptation between dicot and monocot powdery mildew.</title>
        <authorList>
            <person name="Wu Y."/>
            <person name="Ma X."/>
            <person name="Pan Z."/>
            <person name="Kale S.D."/>
            <person name="Song Y."/>
            <person name="King H."/>
            <person name="Zhang Q."/>
            <person name="Presley C."/>
            <person name="Deng X."/>
            <person name="Wei C.I."/>
            <person name="Xiao S."/>
        </authorList>
    </citation>
    <scope>NUCLEOTIDE SEQUENCE [LARGE SCALE GENOMIC DNA]</scope>
    <source>
        <strain evidence="9">UMSG2</strain>
    </source>
</reference>
<keyword evidence="3 7" id="KW-1133">Transmembrane helix</keyword>
<proteinExistence type="inferred from homology"/>
<feature type="transmembrane region" description="Helical" evidence="7">
    <location>
        <begin position="213"/>
        <end position="234"/>
    </location>
</feature>
<evidence type="ECO:0000256" key="5">
    <source>
        <dbReference type="ARBA" id="ARBA00038359"/>
    </source>
</evidence>
<feature type="transmembrane region" description="Helical" evidence="7">
    <location>
        <begin position="254"/>
        <end position="272"/>
    </location>
</feature>
<dbReference type="EMBL" id="MCFK01007021">
    <property type="protein sequence ID" value="RKF58059.1"/>
    <property type="molecule type" value="Genomic_DNA"/>
</dbReference>
<dbReference type="PANTHER" id="PTHR33048:SF149">
    <property type="entry name" value="UBID FAMILY DECARBOXYLASE"/>
    <property type="match status" value="1"/>
</dbReference>
<feature type="transmembrane region" description="Helical" evidence="7">
    <location>
        <begin position="136"/>
        <end position="160"/>
    </location>
</feature>
<organism evidence="9 10">
    <name type="scientific">Erysiphe neolycopersici</name>
    <dbReference type="NCBI Taxonomy" id="212602"/>
    <lineage>
        <taxon>Eukaryota</taxon>
        <taxon>Fungi</taxon>
        <taxon>Dikarya</taxon>
        <taxon>Ascomycota</taxon>
        <taxon>Pezizomycotina</taxon>
        <taxon>Leotiomycetes</taxon>
        <taxon>Erysiphales</taxon>
        <taxon>Erysiphaceae</taxon>
        <taxon>Erysiphe</taxon>
    </lineage>
</organism>
<sequence>MSDFGDDFAYSLAVQSWIAFTIGILFILLRLYARIRRLGVKGLQADDYLMILVAAFYTTLVVCLNVIAEGGGSNLYPPEDFITFTPQEIEDRIQGSKIVIVSEQAMLNVIYTIKACMLIIYSRLTLGLQVRKMLGYLSGYIIVGWVSTQIAFFTACRPFSGYWAMPPPNPQCTTLEHYAIVQACFNISSDILMLSIPLPLITKLNVPMKQKSVLLIIFSMGIFVILAALLTKIFNLTDVWDPSYMLWYVREASVAVYVSNLPLIWPMLREWFPTLKALAPRSRANASQTPKFDTGASINKCLSEKPDHRISKAISENAITTIIKGHGDQGQFEEASELDTITKQESPEHLDPTLPYHELPASEWDVEDQRIHMTTTVHISEEHLERPPIAPIASTPQTDQHGTQRRSESPEMTSAVGYSWLRD</sequence>
<keyword evidence="4 7" id="KW-0472">Membrane</keyword>
<dbReference type="OrthoDB" id="3903189at2759"/>
<keyword evidence="2 7" id="KW-0812">Transmembrane</keyword>
<name>A0A420HKY6_9PEZI</name>
<protein>
    <recommendedName>
        <fullName evidence="8">Rhodopsin domain-containing protein</fullName>
    </recommendedName>
</protein>
<evidence type="ECO:0000256" key="3">
    <source>
        <dbReference type="ARBA" id="ARBA00022989"/>
    </source>
</evidence>
<evidence type="ECO:0000259" key="8">
    <source>
        <dbReference type="Pfam" id="PF20684"/>
    </source>
</evidence>
<feature type="transmembrane region" description="Helical" evidence="7">
    <location>
        <begin position="12"/>
        <end position="33"/>
    </location>
</feature>
<dbReference type="GO" id="GO:0016020">
    <property type="term" value="C:membrane"/>
    <property type="evidence" value="ECO:0007669"/>
    <property type="project" value="UniProtKB-SubCell"/>
</dbReference>
<dbReference type="Pfam" id="PF20684">
    <property type="entry name" value="Fung_rhodopsin"/>
    <property type="match status" value="1"/>
</dbReference>
<comment type="subcellular location">
    <subcellularLocation>
        <location evidence="1">Membrane</location>
        <topology evidence="1">Multi-pass membrane protein</topology>
    </subcellularLocation>
</comment>
<feature type="region of interest" description="Disordered" evidence="6">
    <location>
        <begin position="382"/>
        <end position="423"/>
    </location>
</feature>
<gene>
    <name evidence="9" type="ORF">OnM2_070059</name>
</gene>
<evidence type="ECO:0000313" key="10">
    <source>
        <dbReference type="Proteomes" id="UP000286134"/>
    </source>
</evidence>
<feature type="transmembrane region" description="Helical" evidence="7">
    <location>
        <begin position="45"/>
        <end position="68"/>
    </location>
</feature>
<accession>A0A420HKY6</accession>
<comment type="similarity">
    <text evidence="5">Belongs to the SAT4 family.</text>
</comment>